<dbReference type="Proteomes" id="UP001144673">
    <property type="component" value="Chromosome 1"/>
</dbReference>
<sequence length="73" mass="8161">MKDLSLESAKPSTPNPVKRRRRGGPRNKTGDDTCKARHTRCDEGKPCTTHMQTGHGKLRPMLRLLPATNKHTS</sequence>
<proteinExistence type="predicted"/>
<dbReference type="RefSeq" id="XP_056059320.1">
    <property type="nucleotide sequence ID" value="XM_056203911.1"/>
</dbReference>
<name>A0A9W8QNV4_AKAMU</name>
<feature type="compositionally biased region" description="Basic and acidic residues" evidence="1">
    <location>
        <begin position="28"/>
        <end position="45"/>
    </location>
</feature>
<feature type="region of interest" description="Disordered" evidence="1">
    <location>
        <begin position="1"/>
        <end position="58"/>
    </location>
</feature>
<accession>A0A9W8QNV4</accession>
<gene>
    <name evidence="2" type="ORF">LMH87_006081</name>
</gene>
<keyword evidence="3" id="KW-1185">Reference proteome</keyword>
<dbReference type="EMBL" id="JAJHUN010000001">
    <property type="protein sequence ID" value="KAJ4164405.1"/>
    <property type="molecule type" value="Genomic_DNA"/>
</dbReference>
<evidence type="ECO:0000313" key="3">
    <source>
        <dbReference type="Proteomes" id="UP001144673"/>
    </source>
</evidence>
<comment type="caution">
    <text evidence="2">The sequence shown here is derived from an EMBL/GenBank/DDBJ whole genome shotgun (WGS) entry which is preliminary data.</text>
</comment>
<evidence type="ECO:0000256" key="1">
    <source>
        <dbReference type="SAM" id="MobiDB-lite"/>
    </source>
</evidence>
<reference evidence="2" key="1">
    <citation type="journal article" date="2023" name="Access Microbiol">
        <title>De-novo genome assembly for Akanthomyces muscarius, a biocontrol agent of insect agricultural pests.</title>
        <authorList>
            <person name="Erdos Z."/>
            <person name="Studholme D.J."/>
            <person name="Raymond B."/>
            <person name="Sharma M."/>
        </authorList>
    </citation>
    <scope>NUCLEOTIDE SEQUENCE</scope>
    <source>
        <strain evidence="2">Ve6</strain>
    </source>
</reference>
<protein>
    <recommendedName>
        <fullName evidence="4">Zn(2)-C6 fungal-type domain-containing protein</fullName>
    </recommendedName>
</protein>
<evidence type="ECO:0000313" key="2">
    <source>
        <dbReference type="EMBL" id="KAJ4164405.1"/>
    </source>
</evidence>
<organism evidence="2 3">
    <name type="scientific">Akanthomyces muscarius</name>
    <name type="common">Entomopathogenic fungus</name>
    <name type="synonym">Lecanicillium muscarium</name>
    <dbReference type="NCBI Taxonomy" id="2231603"/>
    <lineage>
        <taxon>Eukaryota</taxon>
        <taxon>Fungi</taxon>
        <taxon>Dikarya</taxon>
        <taxon>Ascomycota</taxon>
        <taxon>Pezizomycotina</taxon>
        <taxon>Sordariomycetes</taxon>
        <taxon>Hypocreomycetidae</taxon>
        <taxon>Hypocreales</taxon>
        <taxon>Cordycipitaceae</taxon>
        <taxon>Akanthomyces</taxon>
    </lineage>
</organism>
<dbReference type="AlphaFoldDB" id="A0A9W8QNV4"/>
<evidence type="ECO:0008006" key="4">
    <source>
        <dbReference type="Google" id="ProtNLM"/>
    </source>
</evidence>
<dbReference type="KEGG" id="amus:LMH87_006081"/>
<dbReference type="GeneID" id="80893240"/>